<sequence>MNLNQLYYFKKLAELQHYTKAAQELYISQPSLSFAISSLEKELDIGLFRKKGRNVVLTKYGEEFYTYVRASLTELDKGIQSIKNISNLQTGSIDIGYIPTLAGDFVPKAIRGFITSFQTQTNFNLFHGMSLEIIDGVKEGKYHLGFCSKTENEPDLVFLPMLYQEIVVITQVNHELATKESITMSEIIDYPLITYRQTLPIGKMIMNLFHEQNLKPTISHALDDEISIGGLVSEDFGIAIVANTPLLRQFKIAMIPLDTRLDSRIVYLTYNTNQYQTQAVQTFIDFMVTQQKIIPHIC</sequence>
<evidence type="ECO:0000256" key="1">
    <source>
        <dbReference type="ARBA" id="ARBA00009437"/>
    </source>
</evidence>
<reference evidence="6 7" key="1">
    <citation type="submission" date="2020-08" db="EMBL/GenBank/DDBJ databases">
        <title>Genomic Encyclopedia of Type Strains, Phase III (KMG-III): the genomes of soil and plant-associated and newly described type strains.</title>
        <authorList>
            <person name="Whitman W."/>
        </authorList>
    </citation>
    <scope>NUCLEOTIDE SEQUENCE [LARGE SCALE GENOMIC DNA]</scope>
    <source>
        <strain evidence="6 7">CECT 8693</strain>
    </source>
</reference>
<evidence type="ECO:0000313" key="7">
    <source>
        <dbReference type="Proteomes" id="UP000567067"/>
    </source>
</evidence>
<protein>
    <submittedName>
        <fullName evidence="6">DNA-binding transcriptional LysR family regulator</fullName>
    </submittedName>
</protein>
<dbReference type="PANTHER" id="PTHR30126">
    <property type="entry name" value="HTH-TYPE TRANSCRIPTIONAL REGULATOR"/>
    <property type="match status" value="1"/>
</dbReference>
<dbReference type="InterPro" id="IPR036390">
    <property type="entry name" value="WH_DNA-bd_sf"/>
</dbReference>
<name>A0A7W3XU87_9BACL</name>
<dbReference type="EMBL" id="JACJIP010000048">
    <property type="protein sequence ID" value="MBA9088369.1"/>
    <property type="molecule type" value="Genomic_DNA"/>
</dbReference>
<dbReference type="SUPFAM" id="SSF46785">
    <property type="entry name" value="Winged helix' DNA-binding domain"/>
    <property type="match status" value="1"/>
</dbReference>
<dbReference type="AlphaFoldDB" id="A0A7W3XU87"/>
<dbReference type="FunFam" id="1.10.10.10:FF:000001">
    <property type="entry name" value="LysR family transcriptional regulator"/>
    <property type="match status" value="1"/>
</dbReference>
<evidence type="ECO:0000313" key="6">
    <source>
        <dbReference type="EMBL" id="MBA9088369.1"/>
    </source>
</evidence>
<dbReference type="Pfam" id="PF00126">
    <property type="entry name" value="HTH_1"/>
    <property type="match status" value="1"/>
</dbReference>
<evidence type="ECO:0000259" key="5">
    <source>
        <dbReference type="PROSITE" id="PS50931"/>
    </source>
</evidence>
<dbReference type="Pfam" id="PF03466">
    <property type="entry name" value="LysR_substrate"/>
    <property type="match status" value="1"/>
</dbReference>
<comment type="caution">
    <text evidence="6">The sequence shown here is derived from an EMBL/GenBank/DDBJ whole genome shotgun (WGS) entry which is preliminary data.</text>
</comment>
<dbReference type="Gene3D" id="1.10.10.10">
    <property type="entry name" value="Winged helix-like DNA-binding domain superfamily/Winged helix DNA-binding domain"/>
    <property type="match status" value="1"/>
</dbReference>
<dbReference type="PRINTS" id="PR00039">
    <property type="entry name" value="HTHLYSR"/>
</dbReference>
<proteinExistence type="inferred from homology"/>
<keyword evidence="4" id="KW-0804">Transcription</keyword>
<keyword evidence="3 6" id="KW-0238">DNA-binding</keyword>
<dbReference type="Proteomes" id="UP000567067">
    <property type="component" value="Unassembled WGS sequence"/>
</dbReference>
<accession>A0A7W3XU87</accession>
<dbReference type="PANTHER" id="PTHR30126:SF39">
    <property type="entry name" value="HTH-TYPE TRANSCRIPTIONAL REGULATOR CYSL"/>
    <property type="match status" value="1"/>
</dbReference>
<dbReference type="InterPro" id="IPR005119">
    <property type="entry name" value="LysR_subst-bd"/>
</dbReference>
<dbReference type="Gene3D" id="3.40.190.290">
    <property type="match status" value="1"/>
</dbReference>
<dbReference type="GO" id="GO:0000976">
    <property type="term" value="F:transcription cis-regulatory region binding"/>
    <property type="evidence" value="ECO:0007669"/>
    <property type="project" value="TreeGrafter"/>
</dbReference>
<feature type="domain" description="HTH lysR-type" evidence="5">
    <location>
        <begin position="1"/>
        <end position="58"/>
    </location>
</feature>
<organism evidence="6 7">
    <name type="scientific">Fontibacillus solani</name>
    <dbReference type="NCBI Taxonomy" id="1572857"/>
    <lineage>
        <taxon>Bacteria</taxon>
        <taxon>Bacillati</taxon>
        <taxon>Bacillota</taxon>
        <taxon>Bacilli</taxon>
        <taxon>Bacillales</taxon>
        <taxon>Paenibacillaceae</taxon>
        <taxon>Fontibacillus</taxon>
    </lineage>
</organism>
<evidence type="ECO:0000256" key="3">
    <source>
        <dbReference type="ARBA" id="ARBA00023125"/>
    </source>
</evidence>
<comment type="similarity">
    <text evidence="1">Belongs to the LysR transcriptional regulatory family.</text>
</comment>
<keyword evidence="7" id="KW-1185">Reference proteome</keyword>
<dbReference type="SUPFAM" id="SSF53850">
    <property type="entry name" value="Periplasmic binding protein-like II"/>
    <property type="match status" value="1"/>
</dbReference>
<dbReference type="InterPro" id="IPR000847">
    <property type="entry name" value="LysR_HTH_N"/>
</dbReference>
<keyword evidence="2" id="KW-0805">Transcription regulation</keyword>
<dbReference type="PROSITE" id="PS50931">
    <property type="entry name" value="HTH_LYSR"/>
    <property type="match status" value="1"/>
</dbReference>
<dbReference type="RefSeq" id="WP_182539906.1">
    <property type="nucleotide sequence ID" value="NZ_JACJIP010000048.1"/>
</dbReference>
<dbReference type="InterPro" id="IPR036388">
    <property type="entry name" value="WH-like_DNA-bd_sf"/>
</dbReference>
<dbReference type="GO" id="GO:0003700">
    <property type="term" value="F:DNA-binding transcription factor activity"/>
    <property type="evidence" value="ECO:0007669"/>
    <property type="project" value="InterPro"/>
</dbReference>
<evidence type="ECO:0000256" key="4">
    <source>
        <dbReference type="ARBA" id="ARBA00023163"/>
    </source>
</evidence>
<evidence type="ECO:0000256" key="2">
    <source>
        <dbReference type="ARBA" id="ARBA00023015"/>
    </source>
</evidence>
<gene>
    <name evidence="6" type="ORF">FHR92_004867</name>
</gene>